<dbReference type="PROSITE" id="PS51077">
    <property type="entry name" value="HTH_ICLR"/>
    <property type="match status" value="1"/>
</dbReference>
<dbReference type="GO" id="GO:0003677">
    <property type="term" value="F:DNA binding"/>
    <property type="evidence" value="ECO:0007669"/>
    <property type="project" value="UniProtKB-KW"/>
</dbReference>
<dbReference type="Gene3D" id="1.10.10.10">
    <property type="entry name" value="Winged helix-like DNA-binding domain superfamily/Winged helix DNA-binding domain"/>
    <property type="match status" value="1"/>
</dbReference>
<dbReference type="RefSeq" id="WP_062971359.1">
    <property type="nucleotide sequence ID" value="NZ_JAAXOS010000009.1"/>
</dbReference>
<dbReference type="EMBL" id="JAAXOS010000009">
    <property type="protein sequence ID" value="NKY28367.1"/>
    <property type="molecule type" value="Genomic_DNA"/>
</dbReference>
<keyword evidence="1" id="KW-0319">Glycerol metabolism</keyword>
<evidence type="ECO:0000256" key="3">
    <source>
        <dbReference type="ARBA" id="ARBA00023125"/>
    </source>
</evidence>
<dbReference type="InterPro" id="IPR005471">
    <property type="entry name" value="Tscrpt_reg_IclR_N"/>
</dbReference>
<dbReference type="InterPro" id="IPR036388">
    <property type="entry name" value="WH-like_DNA-bd_sf"/>
</dbReference>
<dbReference type="InterPro" id="IPR050707">
    <property type="entry name" value="HTH_MetabolicPath_Reg"/>
</dbReference>
<dbReference type="GO" id="GO:0003700">
    <property type="term" value="F:DNA-binding transcription factor activity"/>
    <property type="evidence" value="ECO:0007669"/>
    <property type="project" value="TreeGrafter"/>
</dbReference>
<dbReference type="Proteomes" id="UP000540698">
    <property type="component" value="Unassembled WGS sequence"/>
</dbReference>
<gene>
    <name evidence="9" type="ORF">HGB38_19365</name>
</gene>
<evidence type="ECO:0000313" key="9">
    <source>
        <dbReference type="EMBL" id="NKY28367.1"/>
    </source>
</evidence>
<dbReference type="PROSITE" id="PS51078">
    <property type="entry name" value="ICLR_ED"/>
    <property type="match status" value="1"/>
</dbReference>
<proteinExistence type="predicted"/>
<keyword evidence="4" id="KW-0804">Transcription</keyword>
<dbReference type="Pfam" id="PF09339">
    <property type="entry name" value="HTH_IclR"/>
    <property type="match status" value="1"/>
</dbReference>
<evidence type="ECO:0000256" key="1">
    <source>
        <dbReference type="ARBA" id="ARBA00022798"/>
    </source>
</evidence>
<comment type="caution">
    <text evidence="9">The sequence shown here is derived from an EMBL/GenBank/DDBJ whole genome shotgun (WGS) entry which is preliminary data.</text>
</comment>
<feature type="domain" description="IclR-ED" evidence="8">
    <location>
        <begin position="68"/>
        <end position="247"/>
    </location>
</feature>
<evidence type="ECO:0000256" key="4">
    <source>
        <dbReference type="ARBA" id="ARBA00023163"/>
    </source>
</evidence>
<dbReference type="AlphaFoldDB" id="A0A7X6L614"/>
<accession>A0A7X6L614</accession>
<keyword evidence="2" id="KW-0805">Transcription regulation</keyword>
<keyword evidence="10" id="KW-1185">Reference proteome</keyword>
<sequence length="254" mass="27810">MEPSGVQTVARALSVLDCFRDGRDRGVSEVARQQGLAVSTTHRLLATLVQAGFLEKNAESSRYRMGGALAEWGQIAYRQHRIYLAEPYLEQLAGTTGASCSVATRHGIHAVLLGTSRWRETDGHELQGVRLPLHASALGKALLAWSETTDDQLRELPYDEGTERSVSGPDELRNELITARERGYAYNDEELDPGFRTIGLPILDPAGHCRFALGLRGPTTLMIPERVPFFVELAKVTAQEISARFATAGQVPGK</sequence>
<dbReference type="InterPro" id="IPR029016">
    <property type="entry name" value="GAF-like_dom_sf"/>
</dbReference>
<dbReference type="PANTHER" id="PTHR30136:SF35">
    <property type="entry name" value="HTH-TYPE TRANSCRIPTIONAL REGULATOR RV1719"/>
    <property type="match status" value="1"/>
</dbReference>
<evidence type="ECO:0000259" key="8">
    <source>
        <dbReference type="PROSITE" id="PS51078"/>
    </source>
</evidence>
<dbReference type="SUPFAM" id="SSF46785">
    <property type="entry name" value="Winged helix' DNA-binding domain"/>
    <property type="match status" value="1"/>
</dbReference>
<dbReference type="GO" id="GO:0006071">
    <property type="term" value="P:glycerol metabolic process"/>
    <property type="evidence" value="ECO:0007669"/>
    <property type="project" value="UniProtKB-KW"/>
</dbReference>
<dbReference type="SMART" id="SM00346">
    <property type="entry name" value="HTH_ICLR"/>
    <property type="match status" value="1"/>
</dbReference>
<reference evidence="9 10" key="1">
    <citation type="submission" date="2020-04" db="EMBL/GenBank/DDBJ databases">
        <title>MicrobeNet Type strains.</title>
        <authorList>
            <person name="Nicholson A.C."/>
        </authorList>
    </citation>
    <scope>NUCLEOTIDE SEQUENCE [LARGE SCALE GENOMIC DNA]</scope>
    <source>
        <strain evidence="9 10">DSM 44956</strain>
    </source>
</reference>
<keyword evidence="3" id="KW-0238">DNA-binding</keyword>
<organism evidence="9 10">
    <name type="scientific">Nocardia gamkensis</name>
    <dbReference type="NCBI Taxonomy" id="352869"/>
    <lineage>
        <taxon>Bacteria</taxon>
        <taxon>Bacillati</taxon>
        <taxon>Actinomycetota</taxon>
        <taxon>Actinomycetes</taxon>
        <taxon>Mycobacteriales</taxon>
        <taxon>Nocardiaceae</taxon>
        <taxon>Nocardia</taxon>
    </lineage>
</organism>
<comment type="function">
    <text evidence="5">May be an activator protein for the gylABX operon.</text>
</comment>
<dbReference type="Gene3D" id="3.30.450.40">
    <property type="match status" value="1"/>
</dbReference>
<dbReference type="FunFam" id="1.10.10.10:FF:000056">
    <property type="entry name" value="IclR family transcriptional regulator"/>
    <property type="match status" value="1"/>
</dbReference>
<name>A0A7X6L614_9NOCA</name>
<protein>
    <recommendedName>
        <fullName evidence="6">Glycerol operon regulatory protein</fullName>
    </recommendedName>
</protein>
<evidence type="ECO:0000313" key="10">
    <source>
        <dbReference type="Proteomes" id="UP000540698"/>
    </source>
</evidence>
<dbReference type="Pfam" id="PF01614">
    <property type="entry name" value="IclR_C"/>
    <property type="match status" value="1"/>
</dbReference>
<evidence type="ECO:0000256" key="5">
    <source>
        <dbReference type="ARBA" id="ARBA00058938"/>
    </source>
</evidence>
<dbReference type="PANTHER" id="PTHR30136">
    <property type="entry name" value="HELIX-TURN-HELIX TRANSCRIPTIONAL REGULATOR, ICLR FAMILY"/>
    <property type="match status" value="1"/>
</dbReference>
<dbReference type="GO" id="GO:0045892">
    <property type="term" value="P:negative regulation of DNA-templated transcription"/>
    <property type="evidence" value="ECO:0007669"/>
    <property type="project" value="TreeGrafter"/>
</dbReference>
<dbReference type="InterPro" id="IPR014757">
    <property type="entry name" value="Tscrpt_reg_IclR_C"/>
</dbReference>
<evidence type="ECO:0000256" key="2">
    <source>
        <dbReference type="ARBA" id="ARBA00023015"/>
    </source>
</evidence>
<evidence type="ECO:0000256" key="6">
    <source>
        <dbReference type="ARBA" id="ARBA00070406"/>
    </source>
</evidence>
<feature type="domain" description="HTH iclR-type" evidence="7">
    <location>
        <begin position="6"/>
        <end position="67"/>
    </location>
</feature>
<evidence type="ECO:0000259" key="7">
    <source>
        <dbReference type="PROSITE" id="PS51077"/>
    </source>
</evidence>
<dbReference type="InterPro" id="IPR036390">
    <property type="entry name" value="WH_DNA-bd_sf"/>
</dbReference>
<dbReference type="SUPFAM" id="SSF55781">
    <property type="entry name" value="GAF domain-like"/>
    <property type="match status" value="1"/>
</dbReference>